<organism evidence="7 8">
    <name type="scientific">Vibrio algarum</name>
    <dbReference type="NCBI Taxonomy" id="3020714"/>
    <lineage>
        <taxon>Bacteria</taxon>
        <taxon>Pseudomonadati</taxon>
        <taxon>Pseudomonadota</taxon>
        <taxon>Gammaproteobacteria</taxon>
        <taxon>Vibrionales</taxon>
        <taxon>Vibrionaceae</taxon>
        <taxon>Vibrio</taxon>
    </lineage>
</organism>
<accession>A0ABT4YQL6</accession>
<feature type="transmembrane region" description="Helical" evidence="6">
    <location>
        <begin position="12"/>
        <end position="32"/>
    </location>
</feature>
<sequence length="127" mass="13805">MNNSFPKNDKKTIKYITSLGLIILALTLGTAIQHGLGISIPGSIIGMLILFFAMVSGLVSPEWVKPSANIFIRYMILLFIPISAGLIDHYQLLMDNAFPIIASAVGGTAIMLVFLAMMLEKILVPKK</sequence>
<feature type="transmembrane region" description="Helical" evidence="6">
    <location>
        <begin position="97"/>
        <end position="119"/>
    </location>
</feature>
<evidence type="ECO:0000256" key="5">
    <source>
        <dbReference type="ARBA" id="ARBA00023136"/>
    </source>
</evidence>
<protein>
    <submittedName>
        <fullName evidence="7">CidA/LrgA family protein</fullName>
    </submittedName>
</protein>
<proteinExistence type="predicted"/>
<evidence type="ECO:0000313" key="8">
    <source>
        <dbReference type="Proteomes" id="UP001210678"/>
    </source>
</evidence>
<name>A0ABT4YQL6_9VIBR</name>
<dbReference type="EMBL" id="JAQLOI010000001">
    <property type="protein sequence ID" value="MDB1123848.1"/>
    <property type="molecule type" value="Genomic_DNA"/>
</dbReference>
<keyword evidence="8" id="KW-1185">Reference proteome</keyword>
<evidence type="ECO:0000256" key="2">
    <source>
        <dbReference type="ARBA" id="ARBA00022475"/>
    </source>
</evidence>
<dbReference type="InterPro" id="IPR005538">
    <property type="entry name" value="LrgA/CidA"/>
</dbReference>
<keyword evidence="2" id="KW-1003">Cell membrane</keyword>
<dbReference type="PANTHER" id="PTHR33931">
    <property type="entry name" value="HOLIN-LIKE PROTEIN CIDA-RELATED"/>
    <property type="match status" value="1"/>
</dbReference>
<gene>
    <name evidence="7" type="ORF">PGX00_09355</name>
</gene>
<evidence type="ECO:0000256" key="3">
    <source>
        <dbReference type="ARBA" id="ARBA00022692"/>
    </source>
</evidence>
<keyword evidence="3 6" id="KW-0812">Transmembrane</keyword>
<feature type="transmembrane region" description="Helical" evidence="6">
    <location>
        <begin position="38"/>
        <end position="59"/>
    </location>
</feature>
<feature type="transmembrane region" description="Helical" evidence="6">
    <location>
        <begin position="71"/>
        <end position="91"/>
    </location>
</feature>
<dbReference type="Pfam" id="PF03788">
    <property type="entry name" value="LrgA"/>
    <property type="match status" value="1"/>
</dbReference>
<dbReference type="Proteomes" id="UP001210678">
    <property type="component" value="Unassembled WGS sequence"/>
</dbReference>
<evidence type="ECO:0000256" key="6">
    <source>
        <dbReference type="SAM" id="Phobius"/>
    </source>
</evidence>
<keyword evidence="4 6" id="KW-1133">Transmembrane helix</keyword>
<dbReference type="PANTHER" id="PTHR33931:SF5">
    <property type="entry name" value="UPF0299 MEMBRANE PROTEIN YOHJ"/>
    <property type="match status" value="1"/>
</dbReference>
<keyword evidence="5 6" id="KW-0472">Membrane</keyword>
<comment type="subcellular location">
    <subcellularLocation>
        <location evidence="1">Cell membrane</location>
        <topology evidence="1">Multi-pass membrane protein</topology>
    </subcellularLocation>
</comment>
<evidence type="ECO:0000313" key="7">
    <source>
        <dbReference type="EMBL" id="MDB1123848.1"/>
    </source>
</evidence>
<dbReference type="RefSeq" id="WP_272135549.1">
    <property type="nucleotide sequence ID" value="NZ_JAQLOI010000001.1"/>
</dbReference>
<comment type="caution">
    <text evidence="7">The sequence shown here is derived from an EMBL/GenBank/DDBJ whole genome shotgun (WGS) entry which is preliminary data.</text>
</comment>
<evidence type="ECO:0000256" key="4">
    <source>
        <dbReference type="ARBA" id="ARBA00022989"/>
    </source>
</evidence>
<evidence type="ECO:0000256" key="1">
    <source>
        <dbReference type="ARBA" id="ARBA00004651"/>
    </source>
</evidence>
<reference evidence="7 8" key="1">
    <citation type="submission" date="2023-01" db="EMBL/GenBank/DDBJ databases">
        <title>Vibrio sp. KJ40-1 sp.nov, isolated from marine algae.</title>
        <authorList>
            <person name="Butt M."/>
            <person name="Kim J.M.J."/>
            <person name="Jeon C.O.C."/>
        </authorList>
    </citation>
    <scope>NUCLEOTIDE SEQUENCE [LARGE SCALE GENOMIC DNA]</scope>
    <source>
        <strain evidence="7 8">KJ40-1</strain>
    </source>
</reference>